<feature type="transmembrane region" description="Helical" evidence="1">
    <location>
        <begin position="43"/>
        <end position="64"/>
    </location>
</feature>
<sequence>MNYINNLISYRYKSLALLSVSIGSTLILLMIKMKLAHSYNYLFLVWNLFLAAIPYAITIYLVSIPPKLNKITLLLAFGIWLLFLPNAPYILTDMWHLRYNEPPHIFWLDILLISAFAFNGMMLFYFSVTDMKTVLLKFLNKRKTSFILTFVFFISAFGVYLGRFLRYNSWEILTNPKVLFIDIINMIVQPLGNKEVWLFTLLFGAFFTLGYWIFTNINMESKNMV</sequence>
<reference evidence="2 3" key="1">
    <citation type="journal article" date="2014" name="Genome Announc.">
        <title>Draft Genome Sequences of Marine Flavobacterium Algibacter lectus Strains SS8 and NR4.</title>
        <authorList>
            <person name="Takatani N."/>
            <person name="Nakanishi M."/>
            <person name="Meirelles P."/>
            <person name="Mino S."/>
            <person name="Suda W."/>
            <person name="Oshima K."/>
            <person name="Hattori M."/>
            <person name="Ohkuma M."/>
            <person name="Hosokawa M."/>
            <person name="Miyashita K."/>
            <person name="Thompson F.L."/>
            <person name="Niwa A."/>
            <person name="Sawabe T."/>
            <person name="Sawabe T."/>
        </authorList>
    </citation>
    <scope>NUCLEOTIDE SEQUENCE [LARGE SCALE GENOMIC DNA]</scope>
    <source>
        <strain evidence="3">JCM19274</strain>
    </source>
</reference>
<dbReference type="STRING" id="221126.SAMN04489722_11341"/>
<feature type="transmembrane region" description="Helical" evidence="1">
    <location>
        <begin position="71"/>
        <end position="92"/>
    </location>
</feature>
<dbReference type="InterPro" id="IPR009793">
    <property type="entry name" value="DUF1361"/>
</dbReference>
<evidence type="ECO:0000256" key="1">
    <source>
        <dbReference type="SAM" id="Phobius"/>
    </source>
</evidence>
<dbReference type="RefSeq" id="WP_042499367.1">
    <property type="nucleotide sequence ID" value="NZ_BBNU01000013.1"/>
</dbReference>
<feature type="transmembrane region" description="Helical" evidence="1">
    <location>
        <begin position="12"/>
        <end position="31"/>
    </location>
</feature>
<feature type="transmembrane region" description="Helical" evidence="1">
    <location>
        <begin position="146"/>
        <end position="165"/>
    </location>
</feature>
<organism evidence="2 3">
    <name type="scientific">Algibacter lectus</name>
    <dbReference type="NCBI Taxonomy" id="221126"/>
    <lineage>
        <taxon>Bacteria</taxon>
        <taxon>Pseudomonadati</taxon>
        <taxon>Bacteroidota</taxon>
        <taxon>Flavobacteriia</taxon>
        <taxon>Flavobacteriales</taxon>
        <taxon>Flavobacteriaceae</taxon>
        <taxon>Algibacter</taxon>
    </lineage>
</organism>
<keyword evidence="1" id="KW-1133">Transmembrane helix</keyword>
<keyword evidence="1" id="KW-0472">Membrane</keyword>
<comment type="caution">
    <text evidence="2">The sequence shown here is derived from an EMBL/GenBank/DDBJ whole genome shotgun (WGS) entry which is preliminary data.</text>
</comment>
<gene>
    <name evidence="2" type="ORF">JCM19274_2184</name>
</gene>
<keyword evidence="1" id="KW-0812">Transmembrane</keyword>
<proteinExistence type="predicted"/>
<dbReference type="EMBL" id="BBNU01000013">
    <property type="protein sequence ID" value="GAL81010.1"/>
    <property type="molecule type" value="Genomic_DNA"/>
</dbReference>
<protein>
    <submittedName>
        <fullName evidence="2">Membrane protein</fullName>
    </submittedName>
</protein>
<dbReference type="Proteomes" id="UP000029643">
    <property type="component" value="Unassembled WGS sequence"/>
</dbReference>
<dbReference type="Pfam" id="PF07099">
    <property type="entry name" value="DUF1361"/>
    <property type="match status" value="1"/>
</dbReference>
<evidence type="ECO:0000313" key="2">
    <source>
        <dbReference type="EMBL" id="GAL81010.1"/>
    </source>
</evidence>
<dbReference type="AlphaFoldDB" id="A0A090WV84"/>
<feature type="transmembrane region" description="Helical" evidence="1">
    <location>
        <begin position="104"/>
        <end position="126"/>
    </location>
</feature>
<feature type="transmembrane region" description="Helical" evidence="1">
    <location>
        <begin position="196"/>
        <end position="214"/>
    </location>
</feature>
<name>A0A090WV84_9FLAO</name>
<evidence type="ECO:0000313" key="3">
    <source>
        <dbReference type="Proteomes" id="UP000029643"/>
    </source>
</evidence>
<accession>A0A090WV84</accession>